<evidence type="ECO:0000259" key="4">
    <source>
        <dbReference type="Pfam" id="PF00155"/>
    </source>
</evidence>
<comment type="caution">
    <text evidence="5">The sequence shown here is derived from an EMBL/GenBank/DDBJ whole genome shotgun (WGS) entry which is preliminary data.</text>
</comment>
<dbReference type="PANTHER" id="PTHR42832">
    <property type="entry name" value="AMINO ACID AMINOTRANSFERASE"/>
    <property type="match status" value="1"/>
</dbReference>
<comment type="cofactor">
    <cofactor evidence="1">
        <name>pyridoxal 5'-phosphate</name>
        <dbReference type="ChEBI" id="CHEBI:597326"/>
    </cofactor>
</comment>
<dbReference type="Proteomes" id="UP001551189">
    <property type="component" value="Unassembled WGS sequence"/>
</dbReference>
<dbReference type="CDD" id="cd00609">
    <property type="entry name" value="AAT_like"/>
    <property type="match status" value="1"/>
</dbReference>
<dbReference type="GO" id="GO:0009016">
    <property type="term" value="F:succinyldiaminopimelate transaminase activity"/>
    <property type="evidence" value="ECO:0007669"/>
    <property type="project" value="UniProtKB-EC"/>
</dbReference>
<evidence type="ECO:0000313" key="6">
    <source>
        <dbReference type="Proteomes" id="UP001551189"/>
    </source>
</evidence>
<feature type="domain" description="Aminotransferase class I/classII large" evidence="4">
    <location>
        <begin position="30"/>
        <end position="363"/>
    </location>
</feature>
<dbReference type="InterPro" id="IPR050881">
    <property type="entry name" value="LL-DAP_aminotransferase"/>
</dbReference>
<evidence type="ECO:0000256" key="1">
    <source>
        <dbReference type="ARBA" id="ARBA00001933"/>
    </source>
</evidence>
<accession>A0ABV3B0U4</accession>
<gene>
    <name evidence="5" type="ORF">ABZ931_17275</name>
</gene>
<dbReference type="EC" id="2.6.1.17" evidence="5"/>
<keyword evidence="6" id="KW-1185">Reference proteome</keyword>
<dbReference type="InterPro" id="IPR004839">
    <property type="entry name" value="Aminotransferase_I/II_large"/>
</dbReference>
<dbReference type="EMBL" id="JBEYXT010000069">
    <property type="protein sequence ID" value="MEU6802746.1"/>
    <property type="molecule type" value="Genomic_DNA"/>
</dbReference>
<dbReference type="InterPro" id="IPR015421">
    <property type="entry name" value="PyrdxlP-dep_Trfase_major"/>
</dbReference>
<dbReference type="SUPFAM" id="SSF53383">
    <property type="entry name" value="PLP-dependent transferases"/>
    <property type="match status" value="1"/>
</dbReference>
<evidence type="ECO:0000313" key="5">
    <source>
        <dbReference type="EMBL" id="MEU6802746.1"/>
    </source>
</evidence>
<dbReference type="Gene3D" id="3.40.640.10">
    <property type="entry name" value="Type I PLP-dependent aspartate aminotransferase-like (Major domain)"/>
    <property type="match status" value="1"/>
</dbReference>
<evidence type="ECO:0000256" key="3">
    <source>
        <dbReference type="ARBA" id="ARBA00022679"/>
    </source>
</evidence>
<sequence>MSAVSDRLPTFPWDKLEPYKATAAAHPGGIVDLSVGTPVDPVPELVQKALVAAADSPGYPTVWGTPELRDAITGWAERRLGARGITHRHVLPIVGSKELVAWLPTQLGLGPGDRVAYPRLAYPTYEVGARLARAGYEVYDDPTRLDPEGLKLLWLNSPSNPTGKVLSQEELTRIVAWAREHGILLFSDECYLELGWEADPVSVLHPDVNGGSYDGIVAVHSLSKRSNLAGYRAAFLLGDPAVLNPLLQIRKHGGMMTSAPTQAAVVAALGDDAHVREQRDRYAARRAALRDALERHGFRIEHSEASLYLWATRDESCWTTVAHLADLGILVAPGDFYGSAGEHHVRVAFTATDERVAAAVARLTGA</sequence>
<name>A0ABV3B0U4_9ACTN</name>
<dbReference type="InterPro" id="IPR019880">
    <property type="entry name" value="OxyQ"/>
</dbReference>
<protein>
    <submittedName>
        <fullName evidence="5">Bifunctional succinyldiaminopimelate transaminase/glutamate-prephenate aminotransferase</fullName>
        <ecNumber evidence="5">2.6.1.17</ecNumber>
        <ecNumber evidence="5">2.6.1.79</ecNumber>
    </submittedName>
</protein>
<dbReference type="EC" id="2.6.1.79" evidence="5"/>
<organism evidence="5 6">
    <name type="scientific">Streptomyces neyagawaensis</name>
    <dbReference type="NCBI Taxonomy" id="42238"/>
    <lineage>
        <taxon>Bacteria</taxon>
        <taxon>Bacillati</taxon>
        <taxon>Actinomycetota</taxon>
        <taxon>Actinomycetes</taxon>
        <taxon>Kitasatosporales</taxon>
        <taxon>Streptomycetaceae</taxon>
        <taxon>Streptomyces</taxon>
    </lineage>
</organism>
<dbReference type="InterPro" id="IPR015424">
    <property type="entry name" value="PyrdxlP-dep_Trfase"/>
</dbReference>
<proteinExistence type="predicted"/>
<dbReference type="PANTHER" id="PTHR42832:SF3">
    <property type="entry name" value="L-GLUTAMINE--4-(METHYLSULFANYL)-2-OXOBUTANOATE AMINOTRANSFERASE"/>
    <property type="match status" value="1"/>
</dbReference>
<evidence type="ECO:0000256" key="2">
    <source>
        <dbReference type="ARBA" id="ARBA00022576"/>
    </source>
</evidence>
<keyword evidence="3 5" id="KW-0808">Transferase</keyword>
<keyword evidence="2 5" id="KW-0032">Aminotransferase</keyword>
<dbReference type="InterPro" id="IPR015422">
    <property type="entry name" value="PyrdxlP-dep_Trfase_small"/>
</dbReference>
<dbReference type="RefSeq" id="WP_359696346.1">
    <property type="nucleotide sequence ID" value="NZ_JBEYXT010000069.1"/>
</dbReference>
<reference evidence="5 6" key="1">
    <citation type="submission" date="2024-06" db="EMBL/GenBank/DDBJ databases">
        <title>The Natural Products Discovery Center: Release of the First 8490 Sequenced Strains for Exploring Actinobacteria Biosynthetic Diversity.</title>
        <authorList>
            <person name="Kalkreuter E."/>
            <person name="Kautsar S.A."/>
            <person name="Yang D."/>
            <person name="Bader C.D."/>
            <person name="Teijaro C.N."/>
            <person name="Fluegel L."/>
            <person name="Davis C.M."/>
            <person name="Simpson J.R."/>
            <person name="Lauterbach L."/>
            <person name="Steele A.D."/>
            <person name="Gui C."/>
            <person name="Meng S."/>
            <person name="Li G."/>
            <person name="Viehrig K."/>
            <person name="Ye F."/>
            <person name="Su P."/>
            <person name="Kiefer A.F."/>
            <person name="Nichols A."/>
            <person name="Cepeda A.J."/>
            <person name="Yan W."/>
            <person name="Fan B."/>
            <person name="Jiang Y."/>
            <person name="Adhikari A."/>
            <person name="Zheng C.-J."/>
            <person name="Schuster L."/>
            <person name="Cowan T.M."/>
            <person name="Smanski M.J."/>
            <person name="Chevrette M.G."/>
            <person name="De Carvalho L.P.S."/>
            <person name="Shen B."/>
        </authorList>
    </citation>
    <scope>NUCLEOTIDE SEQUENCE [LARGE SCALE GENOMIC DNA]</scope>
    <source>
        <strain evidence="5 6">NPDC046851</strain>
    </source>
</reference>
<dbReference type="NCBIfam" id="TIGR03539">
    <property type="entry name" value="DapC_actino"/>
    <property type="match status" value="1"/>
</dbReference>
<dbReference type="Gene3D" id="3.90.1150.10">
    <property type="entry name" value="Aspartate Aminotransferase, domain 1"/>
    <property type="match status" value="1"/>
</dbReference>
<dbReference type="GO" id="GO:0033854">
    <property type="term" value="F:glutamate-prephenate aminotransferase activity"/>
    <property type="evidence" value="ECO:0007669"/>
    <property type="project" value="UniProtKB-EC"/>
</dbReference>
<dbReference type="Pfam" id="PF00155">
    <property type="entry name" value="Aminotran_1_2"/>
    <property type="match status" value="1"/>
</dbReference>